<dbReference type="GO" id="GO:0005643">
    <property type="term" value="C:nuclear pore"/>
    <property type="evidence" value="ECO:0007669"/>
    <property type="project" value="UniProtKB-ARBA"/>
</dbReference>
<dbReference type="GeneID" id="19265604"/>
<dbReference type="Proteomes" id="UP000030651">
    <property type="component" value="Unassembled WGS sequence"/>
</dbReference>
<name>W3XL42_PESFW</name>
<dbReference type="HOGENOM" id="CLU_003258_0_0_1"/>
<evidence type="ECO:0000313" key="8">
    <source>
        <dbReference type="Proteomes" id="UP000030651"/>
    </source>
</evidence>
<dbReference type="SUPFAM" id="SSF50978">
    <property type="entry name" value="WD40 repeat-like"/>
    <property type="match status" value="1"/>
</dbReference>
<sequence>MAPRDPLYLHKETRLNLEPSSPALVVDLKLSAGSANGRGIKRPNGGDEDDKLFRKKNCATASSVYHRKHHAEPKSFLWRVLDGNTLLSIRCIDVCKTKKAPDASLVLNLRFSQPIRPTCLALSDPRDHDALSVFVIDESNQLYTIVLKPEHFRKRSTAEIADACKIQTIQALGFKAPHCLVAADDNLLVVTTHDGGIIRLDRSRNHDVSHQSWKETQFGSKGWGQSFRGFLKGSHTVRYGNIDMDLNAAASAATTDLGQYDSSFLLTVCLDHRLRIWNLENGHIFHTQDILQAERHPQEIGKWTIDPAQNNLIKIVGATEGKRLCVTYSPVGAGEFKFWKLEADAEEGGIAVDSYFKTSQLIPPPPPGPDVWTLADFTVAQNGPKGTQLWVMWKNNMTYRVQHVSFLPEEIDEAWRDGWSGVYAENSPVAAQTSSPCDPTDPAEKWLQLILYPGRFTNATLETALTMYEQGLGLTRDSAARHNKGLAEAICSVLGSTLSLERSSSASGGMDYDSFRSASELQWRRFYRLIELLDKQRGEALSLSYEPSSGLSWVVCADSLSSLRECSRLEQICHNPATRHEELENVSLLISTGLNFVDGFSDSMLEICNSVLRSELFENSTKTEDERIQYFSDKAAFWRQTSDEDCAQVTDALGPNFSLITLDLYQRTVQLMKATEDSQREHRYPLTDFGRKLAVKAIQELVELQWNVCFSQLILLVHMEFEFDTPEEALHNRLDIGTVYRYLISCLQRLSLVRWLVKTQLPLPLQSVEKPDYAAGLSPAASKRHPEETQIITAFEGLAGHLLGTAAIDAMPAALTSIATNLLAENSDTALLPQYFQCAFLMWNRPDLAAEISPYSEQDPFSTYVQGRVHLGLKDFTAAASYFKKAAYGLSRAIKNPDKHSSGLLNDTEWRLFYCGMPQYYAHVISLFEKVRAYSFVVEFAGLALQFINHTTKDAASIKTEIQSRLFNGAVNISHFDLAHTTLVAMTNRALQRSLLRTLIEKMCDGLHTAELVELPFPNLENSVDDILAQRCRDTIDIITDKPWHQILYSWRIKRNDYRGAAAILLDRINKLRQRPDADDVISDDVLDTVVTRQYLMLINTLSCVDEKQAWITTEGADNSDSLKASVSGSFGGLGKRKVVTLADIRRQYQGELDRISAISGDQWPLVSMDGEEMDLEG</sequence>
<keyword evidence="3" id="KW-0539">Nucleus</keyword>
<dbReference type="RefSeq" id="XP_007827363.1">
    <property type="nucleotide sequence ID" value="XM_007829172.1"/>
</dbReference>
<dbReference type="PANTHER" id="PTHR21286:SF0">
    <property type="entry name" value="NUCLEAR PORE COMPLEX PROTEIN NUP160"/>
    <property type="match status" value="1"/>
</dbReference>
<feature type="domain" description="Nucleoporin Nup120 helical" evidence="5">
    <location>
        <begin position="612"/>
        <end position="743"/>
    </location>
</feature>
<dbReference type="Pfam" id="PF23300">
    <property type="entry name" value="HEAT_Nup120"/>
    <property type="match status" value="1"/>
</dbReference>
<evidence type="ECO:0000259" key="4">
    <source>
        <dbReference type="Pfam" id="PF11715"/>
    </source>
</evidence>
<dbReference type="PANTHER" id="PTHR21286">
    <property type="entry name" value="NUCLEAR PORE COMPLEX PROTEIN NUP160"/>
    <property type="match status" value="1"/>
</dbReference>
<dbReference type="InterPro" id="IPR036322">
    <property type="entry name" value="WD40_repeat_dom_sf"/>
</dbReference>
<evidence type="ECO:0000256" key="1">
    <source>
        <dbReference type="ARBA" id="ARBA00004123"/>
    </source>
</evidence>
<dbReference type="InterPro" id="IPR021717">
    <property type="entry name" value="Nucleoporin_Nup160"/>
</dbReference>
<dbReference type="OMA" id="TLWKNNM"/>
<dbReference type="Pfam" id="PF11715">
    <property type="entry name" value="Beta-prop_Nup120_160"/>
    <property type="match status" value="1"/>
</dbReference>
<evidence type="ECO:0000313" key="7">
    <source>
        <dbReference type="EMBL" id="ETS86763.1"/>
    </source>
</evidence>
<evidence type="ECO:0000259" key="6">
    <source>
        <dbReference type="Pfam" id="PF23300"/>
    </source>
</evidence>
<comment type="subcellular location">
    <subcellularLocation>
        <location evidence="1">Nucleus</location>
    </subcellularLocation>
</comment>
<evidence type="ECO:0000256" key="3">
    <source>
        <dbReference type="ARBA" id="ARBA00023242"/>
    </source>
</evidence>
<accession>W3XL42</accession>
<keyword evidence="8" id="KW-1185">Reference proteome</keyword>
<dbReference type="EMBL" id="KI912109">
    <property type="protein sequence ID" value="ETS86763.1"/>
    <property type="molecule type" value="Genomic_DNA"/>
</dbReference>
<feature type="domain" description="Nucleoporin nup120-like HEAT repeat" evidence="6">
    <location>
        <begin position="835"/>
        <end position="1005"/>
    </location>
</feature>
<dbReference type="InterPro" id="IPR048884">
    <property type="entry name" value="Nup120_helical"/>
</dbReference>
<dbReference type="Pfam" id="PF21486">
    <property type="entry name" value="NUP120_helical"/>
    <property type="match status" value="1"/>
</dbReference>
<dbReference type="AlphaFoldDB" id="W3XL42"/>
<dbReference type="InParanoid" id="W3XL42"/>
<dbReference type="STRING" id="1229662.W3XL42"/>
<dbReference type="GO" id="GO:0017056">
    <property type="term" value="F:structural constituent of nuclear pore"/>
    <property type="evidence" value="ECO:0007669"/>
    <property type="project" value="TreeGrafter"/>
</dbReference>
<proteinExistence type="predicted"/>
<dbReference type="InterPro" id="IPR056548">
    <property type="entry name" value="HEAT_Nup120"/>
</dbReference>
<keyword evidence="2" id="KW-0813">Transport</keyword>
<dbReference type="InterPro" id="IPR059141">
    <property type="entry name" value="Beta-prop_Nup120_160"/>
</dbReference>
<protein>
    <recommendedName>
        <fullName evidence="9">Nucleoporin Nup120/160</fullName>
    </recommendedName>
</protein>
<dbReference type="OrthoDB" id="67716at2759"/>
<dbReference type="KEGG" id="pfy:PFICI_00591"/>
<evidence type="ECO:0000259" key="5">
    <source>
        <dbReference type="Pfam" id="PF21486"/>
    </source>
</evidence>
<evidence type="ECO:0000256" key="2">
    <source>
        <dbReference type="ARBA" id="ARBA00022448"/>
    </source>
</evidence>
<gene>
    <name evidence="7" type="ORF">PFICI_00591</name>
</gene>
<reference evidence="8" key="1">
    <citation type="journal article" date="2015" name="BMC Genomics">
        <title>Genomic and transcriptomic analysis of the endophytic fungus Pestalotiopsis fici reveals its lifestyle and high potential for synthesis of natural products.</title>
        <authorList>
            <person name="Wang X."/>
            <person name="Zhang X."/>
            <person name="Liu L."/>
            <person name="Xiang M."/>
            <person name="Wang W."/>
            <person name="Sun X."/>
            <person name="Che Y."/>
            <person name="Guo L."/>
            <person name="Liu G."/>
            <person name="Guo L."/>
            <person name="Wang C."/>
            <person name="Yin W.B."/>
            <person name="Stadler M."/>
            <person name="Zhang X."/>
            <person name="Liu X."/>
        </authorList>
    </citation>
    <scope>NUCLEOTIDE SEQUENCE [LARGE SCALE GENOMIC DNA]</scope>
    <source>
        <strain evidence="8">W106-1 / CGMCC3.15140</strain>
    </source>
</reference>
<dbReference type="eggNOG" id="ENOG502QQWQ">
    <property type="taxonomic scope" value="Eukaryota"/>
</dbReference>
<organism evidence="7 8">
    <name type="scientific">Pestalotiopsis fici (strain W106-1 / CGMCC3.15140)</name>
    <dbReference type="NCBI Taxonomy" id="1229662"/>
    <lineage>
        <taxon>Eukaryota</taxon>
        <taxon>Fungi</taxon>
        <taxon>Dikarya</taxon>
        <taxon>Ascomycota</taxon>
        <taxon>Pezizomycotina</taxon>
        <taxon>Sordariomycetes</taxon>
        <taxon>Xylariomycetidae</taxon>
        <taxon>Amphisphaeriales</taxon>
        <taxon>Sporocadaceae</taxon>
        <taxon>Pestalotiopsis</taxon>
    </lineage>
</organism>
<feature type="domain" description="Nucleoporin Nup120/160 beta-propeller" evidence="4">
    <location>
        <begin position="75"/>
        <end position="570"/>
    </location>
</feature>
<evidence type="ECO:0008006" key="9">
    <source>
        <dbReference type="Google" id="ProtNLM"/>
    </source>
</evidence>